<proteinExistence type="predicted"/>
<keyword evidence="2" id="KW-1185">Reference proteome</keyword>
<dbReference type="EMBL" id="PSZD01000024">
    <property type="protein sequence ID" value="PPJ23378.1"/>
    <property type="molecule type" value="Genomic_DNA"/>
</dbReference>
<evidence type="ECO:0000313" key="1">
    <source>
        <dbReference type="EMBL" id="PPJ23378.1"/>
    </source>
</evidence>
<dbReference type="AlphaFoldDB" id="A0A2S5ZYF6"/>
<organism evidence="1 2">
    <name type="scientific">Nocardia nova</name>
    <dbReference type="NCBI Taxonomy" id="37330"/>
    <lineage>
        <taxon>Bacteria</taxon>
        <taxon>Bacillati</taxon>
        <taxon>Actinomycetota</taxon>
        <taxon>Actinomycetes</taxon>
        <taxon>Mycobacteriales</taxon>
        <taxon>Nocardiaceae</taxon>
        <taxon>Nocardia</taxon>
    </lineage>
</organism>
<dbReference type="Proteomes" id="UP000238356">
    <property type="component" value="Unassembled WGS sequence"/>
</dbReference>
<accession>A0A2S5ZYF6</accession>
<protein>
    <submittedName>
        <fullName evidence="1">Uncharacterized protein</fullName>
    </submittedName>
</protein>
<evidence type="ECO:0000313" key="2">
    <source>
        <dbReference type="Proteomes" id="UP000238356"/>
    </source>
</evidence>
<reference evidence="1 2" key="1">
    <citation type="submission" date="2018-02" db="EMBL/GenBank/DDBJ databases">
        <title>8 Nocardia nova and 1 Nocardia cyriacigeorgica strain used for evolution to TMP-SMX.</title>
        <authorList>
            <person name="Mehta H."/>
            <person name="Weng J."/>
            <person name="Shamoo Y."/>
        </authorList>
    </citation>
    <scope>NUCLEOTIDE SEQUENCE [LARGE SCALE GENOMIC DNA]</scope>
    <source>
        <strain evidence="1 2">BAA2227</strain>
    </source>
</reference>
<name>A0A2S5ZYF6_9NOCA</name>
<sequence>MKPGSFGRSGSVLVGQIAWQQGLAFVLDTAAGQVCPQDIQRWHIIMARHGPEVTEVRFCSLRLISPVSSTSQTPPRM</sequence>
<comment type="caution">
    <text evidence="1">The sequence shown here is derived from an EMBL/GenBank/DDBJ whole genome shotgun (WGS) entry which is preliminary data.</text>
</comment>
<gene>
    <name evidence="1" type="ORF">C5F51_28445</name>
</gene>